<dbReference type="RefSeq" id="WP_202344402.1">
    <property type="nucleotide sequence ID" value="NZ_BAAAPI010000013.1"/>
</dbReference>
<comment type="caution">
    <text evidence="2">The sequence shown here is derived from an EMBL/GenBank/DDBJ whole genome shotgun (WGS) entry which is preliminary data.</text>
</comment>
<keyword evidence="3" id="KW-1185">Reference proteome</keyword>
<accession>A0ABS1SF15</accession>
<dbReference type="Proteomes" id="UP001645859">
    <property type="component" value="Unassembled WGS sequence"/>
</dbReference>
<reference evidence="2 3" key="1">
    <citation type="submission" date="2018-09" db="EMBL/GenBank/DDBJ databases">
        <title>Comparative genomics of Leucobacter spp.</title>
        <authorList>
            <person name="Reis A.C."/>
            <person name="Kolvenbach B.A."/>
            <person name="Corvini P.F.X."/>
            <person name="Nunes O.C."/>
        </authorList>
    </citation>
    <scope>NUCLEOTIDE SEQUENCE [LARGE SCALE GENOMIC DNA]</scope>
    <source>
        <strain evidence="2 3">TAN 31504</strain>
    </source>
</reference>
<proteinExistence type="predicted"/>
<keyword evidence="1" id="KW-0812">Transmembrane</keyword>
<feature type="transmembrane region" description="Helical" evidence="1">
    <location>
        <begin position="89"/>
        <end position="111"/>
    </location>
</feature>
<feature type="transmembrane region" description="Helical" evidence="1">
    <location>
        <begin position="55"/>
        <end position="77"/>
    </location>
</feature>
<keyword evidence="1" id="KW-0472">Membrane</keyword>
<sequence>MTGTASAQQPATKFWGFAGIGVLVMVLAWSWYGLAQLAAETDQGKALTAGTTMEGFAFAVGGIPLIAAHLIGAAILLPLGRRHWGLPGLAYGTLAVAAASLLGMGAGQMLFGGELFELGLGRYSGDEERSRAIGTNEWM</sequence>
<organism evidence="2 3">
    <name type="scientific">Leucobacter chromiireducens subsp. solipictus</name>
    <dbReference type="NCBI Taxonomy" id="398235"/>
    <lineage>
        <taxon>Bacteria</taxon>
        <taxon>Bacillati</taxon>
        <taxon>Actinomycetota</taxon>
        <taxon>Actinomycetes</taxon>
        <taxon>Micrococcales</taxon>
        <taxon>Microbacteriaceae</taxon>
        <taxon>Leucobacter</taxon>
    </lineage>
</organism>
<dbReference type="EMBL" id="QYAC01000003">
    <property type="protein sequence ID" value="MBL3679144.1"/>
    <property type="molecule type" value="Genomic_DNA"/>
</dbReference>
<feature type="transmembrane region" description="Helical" evidence="1">
    <location>
        <begin position="14"/>
        <end position="35"/>
    </location>
</feature>
<evidence type="ECO:0000313" key="3">
    <source>
        <dbReference type="Proteomes" id="UP001645859"/>
    </source>
</evidence>
<evidence type="ECO:0000256" key="1">
    <source>
        <dbReference type="SAM" id="Phobius"/>
    </source>
</evidence>
<evidence type="ECO:0000313" key="2">
    <source>
        <dbReference type="EMBL" id="MBL3679144.1"/>
    </source>
</evidence>
<keyword evidence="1" id="KW-1133">Transmembrane helix</keyword>
<protein>
    <submittedName>
        <fullName evidence="2">Uncharacterized protein</fullName>
    </submittedName>
</protein>
<gene>
    <name evidence="2" type="ORF">D3230_07510</name>
</gene>
<name>A0ABS1SF15_9MICO</name>